<dbReference type="GO" id="GO:0000226">
    <property type="term" value="P:microtubule cytoskeleton organization"/>
    <property type="evidence" value="ECO:0007669"/>
    <property type="project" value="TreeGrafter"/>
</dbReference>
<evidence type="ECO:0000313" key="10">
    <source>
        <dbReference type="EMBL" id="RUS16574.1"/>
    </source>
</evidence>
<evidence type="ECO:0000256" key="9">
    <source>
        <dbReference type="ARBA" id="ARBA00023212"/>
    </source>
</evidence>
<dbReference type="GO" id="GO:0005524">
    <property type="term" value="F:ATP binding"/>
    <property type="evidence" value="ECO:0007669"/>
    <property type="project" value="UniProtKB-KW"/>
</dbReference>
<organism evidence="10 11">
    <name type="scientific">Jimgerdemannia flammicorona</name>
    <dbReference type="NCBI Taxonomy" id="994334"/>
    <lineage>
        <taxon>Eukaryota</taxon>
        <taxon>Fungi</taxon>
        <taxon>Fungi incertae sedis</taxon>
        <taxon>Mucoromycota</taxon>
        <taxon>Mucoromycotina</taxon>
        <taxon>Endogonomycetes</taxon>
        <taxon>Endogonales</taxon>
        <taxon>Endogonaceae</taxon>
        <taxon>Jimgerdemannia</taxon>
    </lineage>
</organism>
<dbReference type="PANTHER" id="PTHR12688">
    <property type="entry name" value="DYNEIN LIGHT INTERMEDIATE CHAIN"/>
    <property type="match status" value="1"/>
</dbReference>
<dbReference type="AlphaFoldDB" id="A0A433PGA8"/>
<dbReference type="PANTHER" id="PTHR12688:SF0">
    <property type="entry name" value="DYNEIN LIGHT INTERMEDIATE CHAIN"/>
    <property type="match status" value="1"/>
</dbReference>
<proteinExistence type="predicted"/>
<dbReference type="GO" id="GO:0045504">
    <property type="term" value="F:dynein heavy chain binding"/>
    <property type="evidence" value="ECO:0007669"/>
    <property type="project" value="TreeGrafter"/>
</dbReference>
<evidence type="ECO:0000256" key="5">
    <source>
        <dbReference type="ARBA" id="ARBA00022741"/>
    </source>
</evidence>
<keyword evidence="6" id="KW-0067">ATP-binding</keyword>
<dbReference type="Pfam" id="PF05783">
    <property type="entry name" value="DLIC"/>
    <property type="match status" value="1"/>
</dbReference>
<keyword evidence="4" id="KW-0493">Microtubule</keyword>
<evidence type="ECO:0000256" key="7">
    <source>
        <dbReference type="ARBA" id="ARBA00023017"/>
    </source>
</evidence>
<dbReference type="GO" id="GO:0005868">
    <property type="term" value="C:cytoplasmic dynein complex"/>
    <property type="evidence" value="ECO:0007669"/>
    <property type="project" value="InterPro"/>
</dbReference>
<keyword evidence="5" id="KW-0547">Nucleotide-binding</keyword>
<evidence type="ECO:0000256" key="8">
    <source>
        <dbReference type="ARBA" id="ARBA00023175"/>
    </source>
</evidence>
<evidence type="ECO:0000256" key="3">
    <source>
        <dbReference type="ARBA" id="ARBA00022490"/>
    </source>
</evidence>
<dbReference type="InterPro" id="IPR022780">
    <property type="entry name" value="Dynein_light_int_chain"/>
</dbReference>
<comment type="subcellular location">
    <subcellularLocation>
        <location evidence="1">Cytoplasm</location>
        <location evidence="1">Cytoskeleton</location>
    </subcellularLocation>
</comment>
<feature type="non-terminal residue" evidence="10">
    <location>
        <position position="109"/>
    </location>
</feature>
<keyword evidence="8" id="KW-0505">Motor protein</keyword>
<evidence type="ECO:0000256" key="4">
    <source>
        <dbReference type="ARBA" id="ARBA00022701"/>
    </source>
</evidence>
<gene>
    <name evidence="10" type="ORF">BC938DRAFT_476538</name>
</gene>
<keyword evidence="9" id="KW-0206">Cytoskeleton</keyword>
<name>A0A433PGA8_9FUNG</name>
<keyword evidence="11" id="KW-1185">Reference proteome</keyword>
<evidence type="ECO:0000256" key="6">
    <source>
        <dbReference type="ARBA" id="ARBA00022840"/>
    </source>
</evidence>
<dbReference type="GO" id="GO:0005874">
    <property type="term" value="C:microtubule"/>
    <property type="evidence" value="ECO:0007669"/>
    <property type="project" value="UniProtKB-KW"/>
</dbReference>
<evidence type="ECO:0000313" key="11">
    <source>
        <dbReference type="Proteomes" id="UP000274822"/>
    </source>
</evidence>
<comment type="caution">
    <text evidence="10">The sequence shown here is derived from an EMBL/GenBank/DDBJ whole genome shotgun (WGS) entry which is preliminary data.</text>
</comment>
<dbReference type="InterPro" id="IPR008467">
    <property type="entry name" value="Dynein1_light_intermed_chain"/>
</dbReference>
<dbReference type="GO" id="GO:0007018">
    <property type="term" value="P:microtubule-based movement"/>
    <property type="evidence" value="ECO:0007669"/>
    <property type="project" value="InterPro"/>
</dbReference>
<protein>
    <submittedName>
        <fullName evidence="10">Uncharacterized protein</fullName>
    </submittedName>
</protein>
<keyword evidence="3" id="KW-0963">Cytoplasm</keyword>
<sequence length="109" mass="12595">MLHRLLSTPTKIYHFPSRAQVVERDTVLVPAGWDSWGKIRVLREGFDCEGVNDGWELDLHSEDKNAVNENAQSVKKVYEEVVPDPHSDDQAFFEKHYETLQRTTEGPRT</sequence>
<evidence type="ECO:0000256" key="1">
    <source>
        <dbReference type="ARBA" id="ARBA00004245"/>
    </source>
</evidence>
<dbReference type="EMBL" id="RBNJ01024069">
    <property type="protein sequence ID" value="RUS16574.1"/>
    <property type="molecule type" value="Genomic_DNA"/>
</dbReference>
<evidence type="ECO:0000256" key="2">
    <source>
        <dbReference type="ARBA" id="ARBA00022448"/>
    </source>
</evidence>
<reference evidence="10 11" key="1">
    <citation type="journal article" date="2018" name="New Phytol.">
        <title>Phylogenomics of Endogonaceae and evolution of mycorrhizas within Mucoromycota.</title>
        <authorList>
            <person name="Chang Y."/>
            <person name="Desiro A."/>
            <person name="Na H."/>
            <person name="Sandor L."/>
            <person name="Lipzen A."/>
            <person name="Clum A."/>
            <person name="Barry K."/>
            <person name="Grigoriev I.V."/>
            <person name="Martin F.M."/>
            <person name="Stajich J.E."/>
            <person name="Smith M.E."/>
            <person name="Bonito G."/>
            <person name="Spatafora J.W."/>
        </authorList>
    </citation>
    <scope>NUCLEOTIDE SEQUENCE [LARGE SCALE GENOMIC DNA]</scope>
    <source>
        <strain evidence="10 11">AD002</strain>
    </source>
</reference>
<accession>A0A433PGA8</accession>
<dbReference type="Proteomes" id="UP000274822">
    <property type="component" value="Unassembled WGS sequence"/>
</dbReference>
<keyword evidence="7" id="KW-0243">Dynein</keyword>
<keyword evidence="2" id="KW-0813">Transport</keyword>